<proteinExistence type="predicted"/>
<comment type="caution">
    <text evidence="4">The sequence shown here is derived from an EMBL/GenBank/DDBJ whole genome shotgun (WGS) entry which is preliminary data.</text>
</comment>
<dbReference type="AlphaFoldDB" id="A0A507EQI8"/>
<dbReference type="Proteomes" id="UP000320333">
    <property type="component" value="Unassembled WGS sequence"/>
</dbReference>
<gene>
    <name evidence="4" type="ORF">CcCBS67573_g07947</name>
</gene>
<evidence type="ECO:0000256" key="1">
    <source>
        <dbReference type="ARBA" id="ARBA00022884"/>
    </source>
</evidence>
<accession>A0A507EQI8</accession>
<evidence type="ECO:0000256" key="2">
    <source>
        <dbReference type="PROSITE-ProRule" id="PRU00176"/>
    </source>
</evidence>
<keyword evidence="1 2" id="KW-0694">RNA-binding</keyword>
<dbReference type="Gene3D" id="3.30.70.330">
    <property type="match status" value="2"/>
</dbReference>
<dbReference type="OrthoDB" id="431169at2759"/>
<sequence>MDPDAFSYQHTLDSHEEITTIFVVGFPEDIHEREFRGMFVFAPGFEAATLKYPTLLEADDRIPPCKKPIIGFAKFRSRTEANYARDLLNGRRIDSDGGAAAFILKAEIAKKNLHIKRSGAQLVSCPSLSEQFHHTKTFIQPASAALTPTSATLVPSLSNSPVLNQNKVLAKAESSAFDENPGSNPVVPWSIFNLDATDSNPNTATSSFSVRPVKASSRLRIDTCDSILDGLTHKTVDNTESRNLTLCRNSPISIEGGEDIEVLQTSFSFAQNCGESHSSSNFVADADSQTRPSSFSARFAARINSVNSDRGFNSALFASDSLWSHAAPTTSNAGEGMSMGSLSINTSATMTEPSMNSNASGYGRSYSRSWFPAGNGLYSPMGNFASSMTGNMVGPTPASIASAGYRCPADHNPPCNTLYVGNLPVNTNEVELRDLFGRCAGYRRMSFRMRVNGPMVFVEFDSIPYAQQALNELHGTLLSNSVKGGIRLSFSKNPLGVRPIASHQQMNAQMSTSNWSSLPSPSLLTPISGLFGSGEMMV</sequence>
<dbReference type="InterPro" id="IPR000504">
    <property type="entry name" value="RRM_dom"/>
</dbReference>
<dbReference type="GO" id="GO:0003723">
    <property type="term" value="F:RNA binding"/>
    <property type="evidence" value="ECO:0007669"/>
    <property type="project" value="UniProtKB-UniRule"/>
</dbReference>
<keyword evidence="5" id="KW-1185">Reference proteome</keyword>
<name>A0A507EQI8_9FUNG</name>
<evidence type="ECO:0000313" key="4">
    <source>
        <dbReference type="EMBL" id="TPX66102.1"/>
    </source>
</evidence>
<dbReference type="EMBL" id="QEAP01000458">
    <property type="protein sequence ID" value="TPX66102.1"/>
    <property type="molecule type" value="Genomic_DNA"/>
</dbReference>
<dbReference type="SUPFAM" id="SSF54928">
    <property type="entry name" value="RNA-binding domain, RBD"/>
    <property type="match status" value="2"/>
</dbReference>
<feature type="domain" description="RRM" evidence="3">
    <location>
        <begin position="416"/>
        <end position="493"/>
    </location>
</feature>
<reference evidence="4 5" key="1">
    <citation type="journal article" date="2019" name="Sci. Rep.">
        <title>Comparative genomics of chytrid fungi reveal insights into the obligate biotrophic and pathogenic lifestyle of Synchytrium endobioticum.</title>
        <authorList>
            <person name="van de Vossenberg B.T.L.H."/>
            <person name="Warris S."/>
            <person name="Nguyen H.D.T."/>
            <person name="van Gent-Pelzer M.P.E."/>
            <person name="Joly D.L."/>
            <person name="van de Geest H.C."/>
            <person name="Bonants P.J.M."/>
            <person name="Smith D.S."/>
            <person name="Levesque C.A."/>
            <person name="van der Lee T.A.J."/>
        </authorList>
    </citation>
    <scope>NUCLEOTIDE SEQUENCE [LARGE SCALE GENOMIC DNA]</scope>
    <source>
        <strain evidence="4 5">CBS 675.73</strain>
    </source>
</reference>
<organism evidence="4 5">
    <name type="scientific">Chytriomyces confervae</name>
    <dbReference type="NCBI Taxonomy" id="246404"/>
    <lineage>
        <taxon>Eukaryota</taxon>
        <taxon>Fungi</taxon>
        <taxon>Fungi incertae sedis</taxon>
        <taxon>Chytridiomycota</taxon>
        <taxon>Chytridiomycota incertae sedis</taxon>
        <taxon>Chytridiomycetes</taxon>
        <taxon>Chytridiales</taxon>
        <taxon>Chytriomycetaceae</taxon>
        <taxon>Chytriomyces</taxon>
    </lineage>
</organism>
<evidence type="ECO:0000259" key="3">
    <source>
        <dbReference type="PROSITE" id="PS50102"/>
    </source>
</evidence>
<evidence type="ECO:0000313" key="5">
    <source>
        <dbReference type="Proteomes" id="UP000320333"/>
    </source>
</evidence>
<dbReference type="PANTHER" id="PTHR10501">
    <property type="entry name" value="U1 SMALL NUCLEAR RIBONUCLEOPROTEIN A/U2 SMALL NUCLEAR RIBONUCLEOPROTEIN B"/>
    <property type="match status" value="1"/>
</dbReference>
<protein>
    <recommendedName>
        <fullName evidence="3">RRM domain-containing protein</fullName>
    </recommendedName>
</protein>
<dbReference type="STRING" id="246404.A0A507EQI8"/>
<dbReference type="SMART" id="SM00360">
    <property type="entry name" value="RRM"/>
    <property type="match status" value="2"/>
</dbReference>
<dbReference type="InterPro" id="IPR035979">
    <property type="entry name" value="RBD_domain_sf"/>
</dbReference>
<dbReference type="PROSITE" id="PS50102">
    <property type="entry name" value="RRM"/>
    <property type="match status" value="1"/>
</dbReference>
<dbReference type="Pfam" id="PF00076">
    <property type="entry name" value="RRM_1"/>
    <property type="match status" value="1"/>
</dbReference>
<dbReference type="InterPro" id="IPR012677">
    <property type="entry name" value="Nucleotide-bd_a/b_plait_sf"/>
</dbReference>